<name>A0A378IPG8_9GAMM</name>
<dbReference type="InterPro" id="IPR040079">
    <property type="entry name" value="Glutathione_S-Trfase"/>
</dbReference>
<dbReference type="SUPFAM" id="SSF52833">
    <property type="entry name" value="Thioredoxin-like"/>
    <property type="match status" value="1"/>
</dbReference>
<feature type="domain" description="GST C-terminal" evidence="2">
    <location>
        <begin position="98"/>
        <end position="214"/>
    </location>
</feature>
<dbReference type="Proteomes" id="UP000255316">
    <property type="component" value="Unassembled WGS sequence"/>
</dbReference>
<proteinExistence type="predicted"/>
<evidence type="ECO:0000313" key="5">
    <source>
        <dbReference type="Proteomes" id="UP000054854"/>
    </source>
</evidence>
<dbReference type="InterPro" id="IPR004045">
    <property type="entry name" value="Glutathione_S-Trfase_N"/>
</dbReference>
<organism evidence="4 6">
    <name type="scientific">Legionella cincinnatiensis</name>
    <dbReference type="NCBI Taxonomy" id="28085"/>
    <lineage>
        <taxon>Bacteria</taxon>
        <taxon>Pseudomonadati</taxon>
        <taxon>Pseudomonadota</taxon>
        <taxon>Gammaproteobacteria</taxon>
        <taxon>Legionellales</taxon>
        <taxon>Legionellaceae</taxon>
        <taxon>Legionella</taxon>
    </lineage>
</organism>
<dbReference type="PANTHER" id="PTHR43968:SF6">
    <property type="entry name" value="GLUTATHIONE S-TRANSFERASE OMEGA"/>
    <property type="match status" value="1"/>
</dbReference>
<keyword evidence="5" id="KW-1185">Reference proteome</keyword>
<dbReference type="InterPro" id="IPR010987">
    <property type="entry name" value="Glutathione-S-Trfase_C-like"/>
</dbReference>
<dbReference type="PROSITE" id="PS50405">
    <property type="entry name" value="GST_CTER"/>
    <property type="match status" value="1"/>
</dbReference>
<evidence type="ECO:0000259" key="1">
    <source>
        <dbReference type="PROSITE" id="PS50404"/>
    </source>
</evidence>
<dbReference type="PROSITE" id="PS51354">
    <property type="entry name" value="GLUTAREDOXIN_2"/>
    <property type="match status" value="1"/>
</dbReference>
<protein>
    <submittedName>
        <fullName evidence="4">Glutaredoxin 2</fullName>
    </submittedName>
</protein>
<dbReference type="InterPro" id="IPR036249">
    <property type="entry name" value="Thioredoxin-like_sf"/>
</dbReference>
<evidence type="ECO:0000313" key="4">
    <source>
        <dbReference type="EMBL" id="STX36371.1"/>
    </source>
</evidence>
<sequence>MVKISFTMIPNLNPVDYPILYTFRRCPYAIRARMALAYSQIKVVQREVILKQKPQEMLLASPKGTVPVLILEDGRVIDESLDIMSWALTQYDPDGWLCTELKDKSDELIYFNDVRFKPILDNYKYSQHCNNYDPHYYRNEAKEYFSKLNLLLINHQFLLADHICCTDVALFPFIRQFYMVDQQWFEQSEYKHLYAWLQFFLNSELFLSVMKKLP</sequence>
<dbReference type="AlphaFoldDB" id="A0A378IPG8"/>
<feature type="domain" description="GST N-terminal" evidence="1">
    <location>
        <begin position="16"/>
        <end position="95"/>
    </location>
</feature>
<evidence type="ECO:0000313" key="6">
    <source>
        <dbReference type="Proteomes" id="UP000255316"/>
    </source>
</evidence>
<dbReference type="EMBL" id="LNXX01000029">
    <property type="protein sequence ID" value="KTC85265.1"/>
    <property type="molecule type" value="Genomic_DNA"/>
</dbReference>
<dbReference type="Gene3D" id="1.20.1050.10">
    <property type="match status" value="1"/>
</dbReference>
<dbReference type="Pfam" id="PF13410">
    <property type="entry name" value="GST_C_2"/>
    <property type="match status" value="1"/>
</dbReference>
<dbReference type="Gene3D" id="3.40.30.10">
    <property type="entry name" value="Glutaredoxin"/>
    <property type="match status" value="1"/>
</dbReference>
<dbReference type="GO" id="GO:0005737">
    <property type="term" value="C:cytoplasm"/>
    <property type="evidence" value="ECO:0007669"/>
    <property type="project" value="TreeGrafter"/>
</dbReference>
<dbReference type="PANTHER" id="PTHR43968">
    <property type="match status" value="1"/>
</dbReference>
<dbReference type="STRING" id="28085.Lcin_1765"/>
<dbReference type="Proteomes" id="UP000054854">
    <property type="component" value="Unassembled WGS sequence"/>
</dbReference>
<accession>A0A378IPG8</accession>
<dbReference type="RefSeq" id="WP_202972243.1">
    <property type="nucleotide sequence ID" value="NZ_CAAAHQ010000037.1"/>
</dbReference>
<dbReference type="CDD" id="cd03196">
    <property type="entry name" value="GST_C_5"/>
    <property type="match status" value="1"/>
</dbReference>
<reference evidence="4 6" key="2">
    <citation type="submission" date="2018-06" db="EMBL/GenBank/DDBJ databases">
        <authorList>
            <consortium name="Pathogen Informatics"/>
            <person name="Doyle S."/>
        </authorList>
    </citation>
    <scope>NUCLEOTIDE SEQUENCE [LARGE SCALE GENOMIC DNA]</scope>
    <source>
        <strain evidence="4 6">NCTC12438</strain>
    </source>
</reference>
<dbReference type="InterPro" id="IPR050983">
    <property type="entry name" value="GST_Omega/HSP26"/>
</dbReference>
<dbReference type="PROSITE" id="PS50404">
    <property type="entry name" value="GST_NTER"/>
    <property type="match status" value="1"/>
</dbReference>
<evidence type="ECO:0000313" key="3">
    <source>
        <dbReference type="EMBL" id="KTC85265.1"/>
    </source>
</evidence>
<dbReference type="EMBL" id="UGNX01000001">
    <property type="protein sequence ID" value="STX36371.1"/>
    <property type="molecule type" value="Genomic_DNA"/>
</dbReference>
<dbReference type="SUPFAM" id="SSF47616">
    <property type="entry name" value="GST C-terminal domain-like"/>
    <property type="match status" value="1"/>
</dbReference>
<dbReference type="InterPro" id="IPR036282">
    <property type="entry name" value="Glutathione-S-Trfase_C_sf"/>
</dbReference>
<gene>
    <name evidence="3" type="ORF">Lcin_1765</name>
    <name evidence="4" type="ORF">NCTC12438_03003</name>
</gene>
<evidence type="ECO:0000259" key="2">
    <source>
        <dbReference type="PROSITE" id="PS50405"/>
    </source>
</evidence>
<dbReference type="Pfam" id="PF13417">
    <property type="entry name" value="GST_N_3"/>
    <property type="match status" value="1"/>
</dbReference>
<dbReference type="CDD" id="cd03060">
    <property type="entry name" value="GST_N_Omega_like"/>
    <property type="match status" value="1"/>
</dbReference>
<dbReference type="SFLD" id="SFLDS00019">
    <property type="entry name" value="Glutathione_Transferase_(cytos"/>
    <property type="match status" value="1"/>
</dbReference>
<reference evidence="3 5" key="1">
    <citation type="submission" date="2015-11" db="EMBL/GenBank/DDBJ databases">
        <title>Genomic analysis of 38 Legionella species identifies large and diverse effector repertoires.</title>
        <authorList>
            <person name="Burstein D."/>
            <person name="Amaro F."/>
            <person name="Zusman T."/>
            <person name="Lifshitz Z."/>
            <person name="Cohen O."/>
            <person name="Gilbert J.A."/>
            <person name="Pupko T."/>
            <person name="Shuman H.A."/>
            <person name="Segal G."/>
        </authorList>
    </citation>
    <scope>NUCLEOTIDE SEQUENCE [LARGE SCALE GENOMIC DNA]</scope>
    <source>
        <strain evidence="3 5">CDC#72-OH-14</strain>
    </source>
</reference>